<dbReference type="SUPFAM" id="SSF103007">
    <property type="entry name" value="Hypothetical protein TT1725"/>
    <property type="match status" value="1"/>
</dbReference>
<dbReference type="PANTHER" id="PTHR36441:SF1">
    <property type="entry name" value="DUF503 DOMAIN-CONTAINING PROTEIN"/>
    <property type="match status" value="1"/>
</dbReference>
<evidence type="ECO:0000313" key="3">
    <source>
        <dbReference type="Proteomes" id="UP000318834"/>
    </source>
</evidence>
<name>A0A537IQX8_9BACT</name>
<evidence type="ECO:0000313" key="4">
    <source>
        <dbReference type="Proteomes" id="UP000319353"/>
    </source>
</evidence>
<dbReference type="EMBL" id="VBAL01000120">
    <property type="protein sequence ID" value="TMJ00222.1"/>
    <property type="molecule type" value="Genomic_DNA"/>
</dbReference>
<protein>
    <submittedName>
        <fullName evidence="1">DUF503 domain-containing protein</fullName>
    </submittedName>
</protein>
<dbReference type="Gene3D" id="3.30.70.1120">
    <property type="entry name" value="TT1725-like"/>
    <property type="match status" value="1"/>
</dbReference>
<dbReference type="InterPro" id="IPR007546">
    <property type="entry name" value="DUF503"/>
</dbReference>
<comment type="caution">
    <text evidence="1">The sequence shown here is derived from an EMBL/GenBank/DDBJ whole genome shotgun (WGS) entry which is preliminary data.</text>
</comment>
<organism evidence="1 3">
    <name type="scientific">Candidatus Segetimicrobium genomatis</name>
    <dbReference type="NCBI Taxonomy" id="2569760"/>
    <lineage>
        <taxon>Bacteria</taxon>
        <taxon>Bacillati</taxon>
        <taxon>Candidatus Sysuimicrobiota</taxon>
        <taxon>Candidatus Sysuimicrobiia</taxon>
        <taxon>Candidatus Sysuimicrobiales</taxon>
        <taxon>Candidatus Segetimicrobiaceae</taxon>
        <taxon>Candidatus Segetimicrobium</taxon>
    </lineage>
</organism>
<dbReference type="Proteomes" id="UP000318834">
    <property type="component" value="Unassembled WGS sequence"/>
</dbReference>
<sequence>MRDRGGLLIIGVLQVELSLPGSHSLKDKRRLVKSLLDRLHNQFNVAAAEIDAQDNHRHAHLAVTCVSSESRHANQILSHIMSAVERETDMVVVRYEMELR</sequence>
<dbReference type="AlphaFoldDB" id="A0A537IQX8"/>
<dbReference type="PANTHER" id="PTHR36441">
    <property type="entry name" value="HYPOTHETICAL CYTOSOLIC PROTEIN"/>
    <property type="match status" value="1"/>
</dbReference>
<gene>
    <name evidence="2" type="ORF">E6H01_09975</name>
    <name evidence="1" type="ORF">E6H05_09185</name>
</gene>
<reference evidence="3 4" key="1">
    <citation type="journal article" date="2019" name="Nat. Microbiol.">
        <title>Mediterranean grassland soil C-N compound turnover is dependent on rainfall and depth, and is mediated by genomically divergent microorganisms.</title>
        <authorList>
            <person name="Diamond S."/>
            <person name="Andeer P.F."/>
            <person name="Li Z."/>
            <person name="Crits-Christoph A."/>
            <person name="Burstein D."/>
            <person name="Anantharaman K."/>
            <person name="Lane K.R."/>
            <person name="Thomas B.C."/>
            <person name="Pan C."/>
            <person name="Northen T.R."/>
            <person name="Banfield J.F."/>
        </authorList>
    </citation>
    <scope>NUCLEOTIDE SEQUENCE [LARGE SCALE GENOMIC DNA]</scope>
    <source>
        <strain evidence="2">NP_4</strain>
        <strain evidence="1">NP_8</strain>
    </source>
</reference>
<evidence type="ECO:0000313" key="1">
    <source>
        <dbReference type="EMBL" id="TMI73751.1"/>
    </source>
</evidence>
<dbReference type="Pfam" id="PF04456">
    <property type="entry name" value="DUF503"/>
    <property type="match status" value="1"/>
</dbReference>
<dbReference type="EMBL" id="VBAP01000067">
    <property type="protein sequence ID" value="TMI73751.1"/>
    <property type="molecule type" value="Genomic_DNA"/>
</dbReference>
<dbReference type="Proteomes" id="UP000319353">
    <property type="component" value="Unassembled WGS sequence"/>
</dbReference>
<accession>A0A537IQX8</accession>
<evidence type="ECO:0000313" key="2">
    <source>
        <dbReference type="EMBL" id="TMJ00222.1"/>
    </source>
</evidence>
<proteinExistence type="predicted"/>
<dbReference type="InterPro" id="IPR036746">
    <property type="entry name" value="TT1725-like_sf"/>
</dbReference>